<evidence type="ECO:0000256" key="1">
    <source>
        <dbReference type="SAM" id="MobiDB-lite"/>
    </source>
</evidence>
<organism evidence="2 3">
    <name type="scientific">Rhododendron simsii</name>
    <name type="common">Sims's rhododendron</name>
    <dbReference type="NCBI Taxonomy" id="118357"/>
    <lineage>
        <taxon>Eukaryota</taxon>
        <taxon>Viridiplantae</taxon>
        <taxon>Streptophyta</taxon>
        <taxon>Embryophyta</taxon>
        <taxon>Tracheophyta</taxon>
        <taxon>Spermatophyta</taxon>
        <taxon>Magnoliopsida</taxon>
        <taxon>eudicotyledons</taxon>
        <taxon>Gunneridae</taxon>
        <taxon>Pentapetalae</taxon>
        <taxon>asterids</taxon>
        <taxon>Ericales</taxon>
        <taxon>Ericaceae</taxon>
        <taxon>Ericoideae</taxon>
        <taxon>Rhodoreae</taxon>
        <taxon>Rhododendron</taxon>
    </lineage>
</organism>
<name>A0A834HNK1_RHOSS</name>
<keyword evidence="3" id="KW-1185">Reference proteome</keyword>
<dbReference type="OrthoDB" id="613853at2759"/>
<feature type="compositionally biased region" description="Basic and acidic residues" evidence="1">
    <location>
        <begin position="1"/>
        <end position="16"/>
    </location>
</feature>
<sequence>MDRRTSSRRAGMDRRTSSCRAASGKATKARRGQLYHPYQVAKVLKDPASCSSCLIRQNKEEIVSSRTTGDSTRLNFDAWAITRKIQFPALARETELYHARLDRAKYVSRVNEVLESHRGESVEEIKISFGLDGSHSRTIDNWVNFAFEKGVKRFELGLHCPLIKGPCLPYDFPRLDKFLGSDT</sequence>
<evidence type="ECO:0000313" key="3">
    <source>
        <dbReference type="Proteomes" id="UP000626092"/>
    </source>
</evidence>
<gene>
    <name evidence="2" type="ORF">RHSIM_Rhsim02G0105400</name>
</gene>
<evidence type="ECO:0000313" key="2">
    <source>
        <dbReference type="EMBL" id="KAF7151406.1"/>
    </source>
</evidence>
<dbReference type="Proteomes" id="UP000626092">
    <property type="component" value="Unassembled WGS sequence"/>
</dbReference>
<protein>
    <submittedName>
        <fullName evidence="2">Uncharacterized protein</fullName>
    </submittedName>
</protein>
<proteinExistence type="predicted"/>
<accession>A0A834HNK1</accession>
<comment type="caution">
    <text evidence="2">The sequence shown here is derived from an EMBL/GenBank/DDBJ whole genome shotgun (WGS) entry which is preliminary data.</text>
</comment>
<reference evidence="2" key="1">
    <citation type="submission" date="2019-11" db="EMBL/GenBank/DDBJ databases">
        <authorList>
            <person name="Liu Y."/>
            <person name="Hou J."/>
            <person name="Li T.-Q."/>
            <person name="Guan C.-H."/>
            <person name="Wu X."/>
            <person name="Wu H.-Z."/>
            <person name="Ling F."/>
            <person name="Zhang R."/>
            <person name="Shi X.-G."/>
            <person name="Ren J.-P."/>
            <person name="Chen E.-F."/>
            <person name="Sun J.-M."/>
        </authorList>
    </citation>
    <scope>NUCLEOTIDE SEQUENCE</scope>
    <source>
        <strain evidence="2">Adult_tree_wgs_1</strain>
        <tissue evidence="2">Leaves</tissue>
    </source>
</reference>
<dbReference type="EMBL" id="WJXA01000002">
    <property type="protein sequence ID" value="KAF7151406.1"/>
    <property type="molecule type" value="Genomic_DNA"/>
</dbReference>
<dbReference type="AlphaFoldDB" id="A0A834HNK1"/>
<feature type="region of interest" description="Disordered" evidence="1">
    <location>
        <begin position="1"/>
        <end position="28"/>
    </location>
</feature>